<evidence type="ECO:0000313" key="5">
    <source>
        <dbReference type="Proteomes" id="UP000642829"/>
    </source>
</evidence>
<keyword evidence="2" id="KW-0812">Transmembrane</keyword>
<reference evidence="4" key="2">
    <citation type="submission" date="2020-09" db="EMBL/GenBank/DDBJ databases">
        <authorList>
            <person name="Sun Q."/>
            <person name="Kim S."/>
        </authorList>
    </citation>
    <scope>NUCLEOTIDE SEQUENCE</scope>
    <source>
        <strain evidence="4">KCTC 12870</strain>
    </source>
</reference>
<evidence type="ECO:0000256" key="1">
    <source>
        <dbReference type="PROSITE-ProRule" id="PRU00339"/>
    </source>
</evidence>
<proteinExistence type="predicted"/>
<dbReference type="PROSITE" id="PS50005">
    <property type="entry name" value="TPR"/>
    <property type="match status" value="1"/>
</dbReference>
<dbReference type="SMART" id="SM00028">
    <property type="entry name" value="TPR"/>
    <property type="match status" value="2"/>
</dbReference>
<dbReference type="PROSITE" id="PS50293">
    <property type="entry name" value="TPR_REGION"/>
    <property type="match status" value="1"/>
</dbReference>
<name>A0A8J3DGR9_9BACT</name>
<feature type="repeat" description="TPR" evidence="1">
    <location>
        <begin position="60"/>
        <end position="93"/>
    </location>
</feature>
<dbReference type="InterPro" id="IPR019734">
    <property type="entry name" value="TPR_rpt"/>
</dbReference>
<dbReference type="AlphaFoldDB" id="A0A8J3DGR9"/>
<organism evidence="4 5">
    <name type="scientific">Cerasicoccus arenae</name>
    <dbReference type="NCBI Taxonomy" id="424488"/>
    <lineage>
        <taxon>Bacteria</taxon>
        <taxon>Pseudomonadati</taxon>
        <taxon>Verrucomicrobiota</taxon>
        <taxon>Opitutia</taxon>
        <taxon>Puniceicoccales</taxon>
        <taxon>Cerasicoccaceae</taxon>
        <taxon>Cerasicoccus</taxon>
    </lineage>
</organism>
<dbReference type="SUPFAM" id="SSF48452">
    <property type="entry name" value="TPR-like"/>
    <property type="match status" value="1"/>
</dbReference>
<reference evidence="4" key="1">
    <citation type="journal article" date="2014" name="Int. J. Syst. Evol. Microbiol.">
        <title>Complete genome sequence of Corynebacterium casei LMG S-19264T (=DSM 44701T), isolated from a smear-ripened cheese.</title>
        <authorList>
            <consortium name="US DOE Joint Genome Institute (JGI-PGF)"/>
            <person name="Walter F."/>
            <person name="Albersmeier A."/>
            <person name="Kalinowski J."/>
            <person name="Ruckert C."/>
        </authorList>
    </citation>
    <scope>NUCLEOTIDE SEQUENCE</scope>
    <source>
        <strain evidence="4">KCTC 12870</strain>
    </source>
</reference>
<feature type="signal peptide" evidence="3">
    <location>
        <begin position="1"/>
        <end position="23"/>
    </location>
</feature>
<dbReference type="EMBL" id="BMXG01000013">
    <property type="protein sequence ID" value="GHC05186.1"/>
    <property type="molecule type" value="Genomic_DNA"/>
</dbReference>
<dbReference type="InterPro" id="IPR011990">
    <property type="entry name" value="TPR-like_helical_dom_sf"/>
</dbReference>
<keyword evidence="3" id="KW-0732">Signal</keyword>
<dbReference type="Gene3D" id="1.25.40.10">
    <property type="entry name" value="Tetratricopeptide repeat domain"/>
    <property type="match status" value="1"/>
</dbReference>
<keyword evidence="5" id="KW-1185">Reference proteome</keyword>
<evidence type="ECO:0000256" key="2">
    <source>
        <dbReference type="SAM" id="Phobius"/>
    </source>
</evidence>
<feature type="chain" id="PRO_5035154923" evidence="3">
    <location>
        <begin position="24"/>
        <end position="246"/>
    </location>
</feature>
<dbReference type="Proteomes" id="UP000642829">
    <property type="component" value="Unassembled WGS sequence"/>
</dbReference>
<accession>A0A8J3DGR9</accession>
<gene>
    <name evidence="4" type="ORF">GCM10007047_22720</name>
</gene>
<protein>
    <submittedName>
        <fullName evidence="4">BatD protein</fullName>
    </submittedName>
</protein>
<feature type="transmembrane region" description="Helical" evidence="2">
    <location>
        <begin position="129"/>
        <end position="147"/>
    </location>
</feature>
<dbReference type="Pfam" id="PF00515">
    <property type="entry name" value="TPR_1"/>
    <property type="match status" value="1"/>
</dbReference>
<keyword evidence="1" id="KW-0802">TPR repeat</keyword>
<evidence type="ECO:0000313" key="4">
    <source>
        <dbReference type="EMBL" id="GHC05186.1"/>
    </source>
</evidence>
<comment type="caution">
    <text evidence="4">The sequence shown here is derived from an EMBL/GenBank/DDBJ whole genome shotgun (WGS) entry which is preliminary data.</text>
</comment>
<feature type="transmembrane region" description="Helical" evidence="2">
    <location>
        <begin position="159"/>
        <end position="178"/>
    </location>
</feature>
<keyword evidence="2" id="KW-1133">Transmembrane helix</keyword>
<sequence length="246" mass="26743">MSTYIRFAILSLLLIAIPSAANAQKSPIIDFDQANALYAEGKFEEAATAYQKLLPEHQSASVHYNLGNAYYHLGEYGPAILHFEKALALDPRNPDIRANLELTQEAAQLTPPPPLWAEIVADFAPVNTWTWLAVVSFWVAAALLLLAPLYRWKGPLRGGLTALSILILIASGIGLYGWHVRGSYGVVLTDEATLSVAPTASSPGAGSVKAGELARIRKQHGDYYLVTVGDNKFGWLPNTVFSPVWD</sequence>
<evidence type="ECO:0000256" key="3">
    <source>
        <dbReference type="SAM" id="SignalP"/>
    </source>
</evidence>
<keyword evidence="2" id="KW-0472">Membrane</keyword>